<dbReference type="PROSITE" id="PS00018">
    <property type="entry name" value="EF_HAND_1"/>
    <property type="match status" value="1"/>
</dbReference>
<dbReference type="EMBL" id="HBFN01018202">
    <property type="protein sequence ID" value="CAD8797004.1"/>
    <property type="molecule type" value="Transcribed_RNA"/>
</dbReference>
<dbReference type="InterPro" id="IPR011992">
    <property type="entry name" value="EF-hand-dom_pair"/>
</dbReference>
<feature type="domain" description="TIR" evidence="2">
    <location>
        <begin position="330"/>
        <end position="479"/>
    </location>
</feature>
<dbReference type="PROSITE" id="PS50104">
    <property type="entry name" value="TIR"/>
    <property type="match status" value="1"/>
</dbReference>
<proteinExistence type="predicted"/>
<dbReference type="SUPFAM" id="SSF52200">
    <property type="entry name" value="Toll/Interleukin receptor TIR domain"/>
    <property type="match status" value="1"/>
</dbReference>
<accession>A0A7S0VVI8</accession>
<protein>
    <recommendedName>
        <fullName evidence="2">TIR domain-containing protein</fullName>
    </recommendedName>
</protein>
<gene>
    <name evidence="3" type="ORF">HTEP1355_LOCUS10644</name>
</gene>
<dbReference type="Gene3D" id="3.40.50.10140">
    <property type="entry name" value="Toll/interleukin-1 receptor homology (TIR) domain"/>
    <property type="match status" value="1"/>
</dbReference>
<dbReference type="Pfam" id="PF13676">
    <property type="entry name" value="TIR_2"/>
    <property type="match status" value="1"/>
</dbReference>
<evidence type="ECO:0000256" key="1">
    <source>
        <dbReference type="ARBA" id="ARBA00022837"/>
    </source>
</evidence>
<evidence type="ECO:0000313" key="3">
    <source>
        <dbReference type="EMBL" id="CAD8797004.1"/>
    </source>
</evidence>
<dbReference type="InterPro" id="IPR035897">
    <property type="entry name" value="Toll_tir_struct_dom_sf"/>
</dbReference>
<dbReference type="PANTHER" id="PTHR46270">
    <property type="entry name" value="ARMADILLO-TYPE FOLD-RELATED"/>
    <property type="match status" value="1"/>
</dbReference>
<name>A0A7S0VVI8_9CRYP</name>
<organism evidence="3">
    <name type="scientific">Hemiselmis tepida</name>
    <dbReference type="NCBI Taxonomy" id="464990"/>
    <lineage>
        <taxon>Eukaryota</taxon>
        <taxon>Cryptophyceae</taxon>
        <taxon>Cryptomonadales</taxon>
        <taxon>Hemiselmidaceae</taxon>
        <taxon>Hemiselmis</taxon>
    </lineage>
</organism>
<dbReference type="InterPro" id="IPR000157">
    <property type="entry name" value="TIR_dom"/>
</dbReference>
<reference evidence="3" key="1">
    <citation type="submission" date="2021-01" db="EMBL/GenBank/DDBJ databases">
        <authorList>
            <person name="Corre E."/>
            <person name="Pelletier E."/>
            <person name="Niang G."/>
            <person name="Scheremetjew M."/>
            <person name="Finn R."/>
            <person name="Kale V."/>
            <person name="Holt S."/>
            <person name="Cochrane G."/>
            <person name="Meng A."/>
            <person name="Brown T."/>
            <person name="Cohen L."/>
        </authorList>
    </citation>
    <scope>NUCLEOTIDE SEQUENCE</scope>
    <source>
        <strain evidence="3">CCMP443</strain>
    </source>
</reference>
<dbReference type="InterPro" id="IPR018247">
    <property type="entry name" value="EF_Hand_1_Ca_BS"/>
</dbReference>
<dbReference type="SUPFAM" id="SSF47473">
    <property type="entry name" value="EF-hand"/>
    <property type="match status" value="1"/>
</dbReference>
<dbReference type="Pfam" id="PF02761">
    <property type="entry name" value="Cbl_N2"/>
    <property type="match status" value="1"/>
</dbReference>
<dbReference type="GO" id="GO:0007165">
    <property type="term" value="P:signal transduction"/>
    <property type="evidence" value="ECO:0007669"/>
    <property type="project" value="InterPro"/>
</dbReference>
<dbReference type="Gene3D" id="1.10.238.10">
    <property type="entry name" value="EF-hand"/>
    <property type="match status" value="1"/>
</dbReference>
<dbReference type="InterPro" id="IPR014741">
    <property type="entry name" value="Adaptor_Cbl_EF_hand-like"/>
</dbReference>
<dbReference type="PANTHER" id="PTHR46270:SF2">
    <property type="entry name" value="TIR DOMAIN-CONTAINING PROTEIN"/>
    <property type="match status" value="1"/>
</dbReference>
<dbReference type="AlphaFoldDB" id="A0A7S0VVI8"/>
<dbReference type="GO" id="GO:0005509">
    <property type="term" value="F:calcium ion binding"/>
    <property type="evidence" value="ECO:0007669"/>
    <property type="project" value="InterPro"/>
</dbReference>
<sequence>MGDVLCSDGFAGSLDVGLTTAIAVGAAIPLLGEVFKLLGGLKTHAEQFAKQELECSRISVWCTSMMGVLGRLAKDSKSLSAETEDLLQKTQQALEDLVELVMARHEKKGIMGNISKFWGGQAYQRKSEHAHLTLDQLVRALQLGLTAETKQQVDILLKRSEVLIKMDVQLDRIDAKLDYIGEGLNKQTVEMRMMHQEMMSALRAQGQQQQPVALGPAEAITDPEAKSFWQRFGLPEVTEWRIFKAAIQRFDRTLTEEEIEKMRNDMDIDNDRQISNMEFNIYCQPSWQDSLAELRRGNVGEIGNSAKMSMDLISKAELLEPVEVPLKEGMEYHVFLTHEWGEDEKGRPNHGRVAKLNKYLKARGIVTWFDEDMLEGDIEEEMCAGIDQSQIVIVFVTKRYCDKVTGKDEADYCKKEFKYAVQRKKHLISVVMEDRMRDTSQWAGTIGMNLGSKKYKALVEDEGFEDAAEAIVQDLVKSLSQ</sequence>
<evidence type="ECO:0000259" key="2">
    <source>
        <dbReference type="PROSITE" id="PS50104"/>
    </source>
</evidence>
<keyword evidence="1" id="KW-0106">Calcium</keyword>